<accession>A0ABQ7QU73</accession>
<comment type="caution">
    <text evidence="3">The sequence shown here is derived from an EMBL/GenBank/DDBJ whole genome shotgun (WGS) entry which is preliminary data.</text>
</comment>
<feature type="domain" description="PPIase cyclophilin-type" evidence="2">
    <location>
        <begin position="175"/>
        <end position="323"/>
    </location>
</feature>
<reference evidence="3 4" key="1">
    <citation type="submission" date="2021-06" db="EMBL/GenBank/DDBJ databases">
        <title>A haploid diamondback moth (Plutella xylostella L.) genome assembly resolves 31 chromosomes and identifies a diamide resistance mutation.</title>
        <authorList>
            <person name="Ward C.M."/>
            <person name="Perry K.D."/>
            <person name="Baker G."/>
            <person name="Powis K."/>
            <person name="Heckel D.G."/>
            <person name="Baxter S.W."/>
        </authorList>
    </citation>
    <scope>NUCLEOTIDE SEQUENCE [LARGE SCALE GENOMIC DNA]</scope>
    <source>
        <strain evidence="3 4">LV</strain>
        <tissue evidence="3">Single pupa</tissue>
    </source>
</reference>
<dbReference type="InterPro" id="IPR029000">
    <property type="entry name" value="Cyclophilin-like_dom_sf"/>
</dbReference>
<dbReference type="CDD" id="cd00317">
    <property type="entry name" value="cyclophilin"/>
    <property type="match status" value="1"/>
</dbReference>
<dbReference type="SUPFAM" id="SSF50891">
    <property type="entry name" value="Cyclophilin-like"/>
    <property type="match status" value="1"/>
</dbReference>
<evidence type="ECO:0000259" key="2">
    <source>
        <dbReference type="PROSITE" id="PS50072"/>
    </source>
</evidence>
<protein>
    <recommendedName>
        <fullName evidence="2">PPIase cyclophilin-type domain-containing protein</fullName>
    </recommendedName>
</protein>
<gene>
    <name evidence="3" type="ORF">JYU34_005824</name>
</gene>
<evidence type="ECO:0000313" key="3">
    <source>
        <dbReference type="EMBL" id="KAG7308604.1"/>
    </source>
</evidence>
<dbReference type="Pfam" id="PF00160">
    <property type="entry name" value="Pro_isomerase"/>
    <property type="match status" value="1"/>
</dbReference>
<evidence type="ECO:0000313" key="4">
    <source>
        <dbReference type="Proteomes" id="UP000823941"/>
    </source>
</evidence>
<dbReference type="Gene3D" id="2.40.100.10">
    <property type="entry name" value="Cyclophilin-like"/>
    <property type="match status" value="1"/>
</dbReference>
<organism evidence="3 4">
    <name type="scientific">Plutella xylostella</name>
    <name type="common">Diamondback moth</name>
    <name type="synonym">Plutella maculipennis</name>
    <dbReference type="NCBI Taxonomy" id="51655"/>
    <lineage>
        <taxon>Eukaryota</taxon>
        <taxon>Metazoa</taxon>
        <taxon>Ecdysozoa</taxon>
        <taxon>Arthropoda</taxon>
        <taxon>Hexapoda</taxon>
        <taxon>Insecta</taxon>
        <taxon>Pterygota</taxon>
        <taxon>Neoptera</taxon>
        <taxon>Endopterygota</taxon>
        <taxon>Lepidoptera</taxon>
        <taxon>Glossata</taxon>
        <taxon>Ditrysia</taxon>
        <taxon>Yponomeutoidea</taxon>
        <taxon>Plutellidae</taxon>
        <taxon>Plutella</taxon>
    </lineage>
</organism>
<keyword evidence="4" id="KW-1185">Reference proteome</keyword>
<dbReference type="PROSITE" id="PS50072">
    <property type="entry name" value="CSA_PPIASE_2"/>
    <property type="match status" value="1"/>
</dbReference>
<dbReference type="PANTHER" id="PTHR11071">
    <property type="entry name" value="PEPTIDYL-PROLYL CIS-TRANS ISOMERASE"/>
    <property type="match status" value="1"/>
</dbReference>
<proteinExistence type="predicted"/>
<dbReference type="InterPro" id="IPR002130">
    <property type="entry name" value="Cyclophilin-type_PPIase_dom"/>
</dbReference>
<dbReference type="EMBL" id="JAHIBW010000008">
    <property type="protein sequence ID" value="KAG7308604.1"/>
    <property type="molecule type" value="Genomic_DNA"/>
</dbReference>
<dbReference type="Proteomes" id="UP000823941">
    <property type="component" value="Chromosome 8"/>
</dbReference>
<dbReference type="PRINTS" id="PR00153">
    <property type="entry name" value="CSAPPISMRASE"/>
</dbReference>
<sequence length="811" mass="92433">MLAFPAHKQGEQETAQHPLQRSILQKHLKKLKYIHNSANNPEYPKDPKEKDDESKKSKFVIIGSITNAYFIYCVKVVQKLHRYKSKIYSAPIIRGVTKVDWPMVYAELRVQYGEAIACNQNEVVVILDGEALGGEVELKKYVEERYTMYLAVDYYDEIVKEFVRFVDSSKRPFAYMHICIDEEIIGTLIFMLYADKVPITCENFLRLCVAKKGGYCGTPVHRIVKDGWIQCGGYGLENTASLSCENFSIPHDRRGVLCMANDGKHIDCSTQFFVMLQPLPWMDYKYVAFGQLVEGEETLKKIENVATYYESPLSKITICRAGVLNLYCNDVPLNYGAMEYIQGHIEDLVALADYLWEDILNRTFLAMEFKMVSRLSERGEGYGEQDNNMTQICGEQMEMHATQRFMGISQELAKSKIQSIAEAATLATEDNNDFDVETYTYEAENETTATTKSIVVKPEVPYYIPLTDVPYPGEVDSVYDLKKLLKGDYCLESDLNPNDEKTKAIVLNKQTFSPEAVFDDDVSSAASDLSFDSHEEMQARKYLRLNSDIASFAGNIVKGIVKSAKKINTENFLNSKVITDEGLRRLRLAAKEQADPQDHTDDKKVSISARAARHSARAIQRRPTGFIRHHDIDELGSQSSMDRVTEGSRKVRIASEWKVDEAEEDEAGPPSALQRLFDQVARALCNDEDQTLRDPKSSNEMKQKFLMMRCSPLSCLHYGGDDQTLQNYPPEGILRDNLLEIQHGKALERNISNDYVRGIEEVQQKFGKRSLRAIEFAKTRRSMTVQQYQERNRERQTLIGVGKPNAFHEQL</sequence>
<feature type="region of interest" description="Disordered" evidence="1">
    <location>
        <begin position="1"/>
        <end position="20"/>
    </location>
</feature>
<evidence type="ECO:0000256" key="1">
    <source>
        <dbReference type="SAM" id="MobiDB-lite"/>
    </source>
</evidence>
<name>A0ABQ7QU73_PLUXY</name>
<dbReference type="PANTHER" id="PTHR11071:SF561">
    <property type="entry name" value="PEPTIDYL-PROLYL CIS-TRANS ISOMERASE D-RELATED"/>
    <property type="match status" value="1"/>
</dbReference>